<dbReference type="OrthoDB" id="8300278at2759"/>
<dbReference type="InterPro" id="IPR036884">
    <property type="entry name" value="2Fe-2S-bd_dom_sf"/>
</dbReference>
<dbReference type="InterPro" id="IPR016208">
    <property type="entry name" value="Ald_Oxase/xanthine_DH-like"/>
</dbReference>
<dbReference type="Proteomes" id="UP000271098">
    <property type="component" value="Unassembled WGS sequence"/>
</dbReference>
<dbReference type="Gene3D" id="1.10.150.120">
    <property type="entry name" value="[2Fe-2S]-binding domain"/>
    <property type="match status" value="1"/>
</dbReference>
<dbReference type="PANTHER" id="PTHR45444">
    <property type="entry name" value="XANTHINE DEHYDROGENASE"/>
    <property type="match status" value="1"/>
</dbReference>
<feature type="domain" description="[2Fe-2S]-binding" evidence="1">
    <location>
        <begin position="34"/>
        <end position="112"/>
    </location>
</feature>
<dbReference type="AlphaFoldDB" id="A0A183D4M3"/>
<reference evidence="2 3" key="2">
    <citation type="submission" date="2018-11" db="EMBL/GenBank/DDBJ databases">
        <authorList>
            <consortium name="Pathogen Informatics"/>
        </authorList>
    </citation>
    <scope>NUCLEOTIDE SEQUENCE [LARGE SCALE GENOMIC DNA]</scope>
</reference>
<dbReference type="SUPFAM" id="SSF47741">
    <property type="entry name" value="CO dehydrogenase ISP C-domain like"/>
    <property type="match status" value="1"/>
</dbReference>
<protein>
    <submittedName>
        <fullName evidence="4">Fer2_2 domain-containing protein</fullName>
    </submittedName>
</protein>
<dbReference type="PANTHER" id="PTHR45444:SF3">
    <property type="entry name" value="XANTHINE DEHYDROGENASE"/>
    <property type="match status" value="1"/>
</dbReference>
<dbReference type="GO" id="GO:0016491">
    <property type="term" value="F:oxidoreductase activity"/>
    <property type="evidence" value="ECO:0007669"/>
    <property type="project" value="InterPro"/>
</dbReference>
<dbReference type="WBParaSite" id="GPUH_0000367101-mRNA-1">
    <property type="protein sequence ID" value="GPUH_0000367101-mRNA-1"/>
    <property type="gene ID" value="GPUH_0000367101"/>
</dbReference>
<dbReference type="EMBL" id="UYRT01006391">
    <property type="protein sequence ID" value="VDK40398.1"/>
    <property type="molecule type" value="Genomic_DNA"/>
</dbReference>
<gene>
    <name evidence="2" type="ORF">GPUH_LOCUS3664</name>
</gene>
<dbReference type="Pfam" id="PF01799">
    <property type="entry name" value="Fer2_2"/>
    <property type="match status" value="1"/>
</dbReference>
<evidence type="ECO:0000313" key="4">
    <source>
        <dbReference type="WBParaSite" id="GPUH_0000367101-mRNA-1"/>
    </source>
</evidence>
<dbReference type="Gene3D" id="3.10.20.30">
    <property type="match status" value="1"/>
</dbReference>
<evidence type="ECO:0000313" key="3">
    <source>
        <dbReference type="Proteomes" id="UP000271098"/>
    </source>
</evidence>
<keyword evidence="3" id="KW-1185">Reference proteome</keyword>
<dbReference type="InterPro" id="IPR012675">
    <property type="entry name" value="Beta-grasp_dom_sf"/>
</dbReference>
<dbReference type="InterPro" id="IPR002888">
    <property type="entry name" value="2Fe-2S-bd"/>
</dbReference>
<sequence>MLSDLDPQTASIRHYSVNACLTPLCSVFGKAVTTVEGVGNSKQLHAVQERAHGSQCGFCTPGFVMAFYALLRSNPKPSISEINEAVQGYVHSLQIEGNLCRCTGYRPILDAMYSFASPAKNCSKQCTLRRQPCKMNGDVGETNQVLPVAFFHSVQMPSKIQ</sequence>
<dbReference type="GO" id="GO:0005506">
    <property type="term" value="F:iron ion binding"/>
    <property type="evidence" value="ECO:0007669"/>
    <property type="project" value="InterPro"/>
</dbReference>
<reference evidence="4" key="1">
    <citation type="submission" date="2016-06" db="UniProtKB">
        <authorList>
            <consortium name="WormBaseParasite"/>
        </authorList>
    </citation>
    <scope>IDENTIFICATION</scope>
</reference>
<evidence type="ECO:0000259" key="1">
    <source>
        <dbReference type="Pfam" id="PF01799"/>
    </source>
</evidence>
<proteinExistence type="predicted"/>
<name>A0A183D4M3_9BILA</name>
<organism evidence="4">
    <name type="scientific">Gongylonema pulchrum</name>
    <dbReference type="NCBI Taxonomy" id="637853"/>
    <lineage>
        <taxon>Eukaryota</taxon>
        <taxon>Metazoa</taxon>
        <taxon>Ecdysozoa</taxon>
        <taxon>Nematoda</taxon>
        <taxon>Chromadorea</taxon>
        <taxon>Rhabditida</taxon>
        <taxon>Spirurina</taxon>
        <taxon>Spiruromorpha</taxon>
        <taxon>Spiruroidea</taxon>
        <taxon>Gongylonematidae</taxon>
        <taxon>Gongylonema</taxon>
    </lineage>
</organism>
<accession>A0A183D4M3</accession>
<evidence type="ECO:0000313" key="2">
    <source>
        <dbReference type="EMBL" id="VDK40398.1"/>
    </source>
</evidence>